<name>A0A5C6RV78_9RHOB</name>
<gene>
    <name evidence="1" type="ORF">FQV27_16125</name>
</gene>
<sequence length="427" mass="47185">MWPQGIRRKTLCPAQAIVLRLGPDVTSAAAGHSIKDMVMARTRILFPFAGDTGLGGSHVSALDLIAGLDPERFDPRILLHQQEGKVGAYARELGLDFEVAPDLPLMRSRNNPRKADIGVPRYLLRNIPRLMAEIRRIDPQIVHTNEGRIHTNWVIPTKLAGRRHLWHHRQDPRAFGINKLAPLFSDAIVSVSEFSHPVRPVRSVSSRFTVVRSPFDFSADIPDKADARQMILTELSLPAETLLLGWFGTLTERKKPVRFAEAVAEISRAMPDRPVHGLLFGGSVEAHSTLDQQCAARANELGIESQVHLMGFRKPLAPYMAGVDLNIVTALHEPFGRTLIESMYLGTPVIATRHGGNPEAIEDGKTGFLVEPENPAAFVAPALKLSADRALYDTIARAAQADVTAKYGREIHIRQISEIYDRLSPPI</sequence>
<dbReference type="EMBL" id="VOPL01000008">
    <property type="protein sequence ID" value="TXB66436.1"/>
    <property type="molecule type" value="Genomic_DNA"/>
</dbReference>
<keyword evidence="2" id="KW-1185">Reference proteome</keyword>
<evidence type="ECO:0000313" key="1">
    <source>
        <dbReference type="EMBL" id="TXB66436.1"/>
    </source>
</evidence>
<protein>
    <submittedName>
        <fullName evidence="1">Glycosyltransferase</fullName>
    </submittedName>
</protein>
<dbReference type="OrthoDB" id="9801573at2"/>
<dbReference type="Proteomes" id="UP000321562">
    <property type="component" value="Unassembled WGS sequence"/>
</dbReference>
<comment type="caution">
    <text evidence="1">The sequence shown here is derived from an EMBL/GenBank/DDBJ whole genome shotgun (WGS) entry which is preliminary data.</text>
</comment>
<organism evidence="1 2">
    <name type="scientific">Paracoccus aurantiacus</name>
    <dbReference type="NCBI Taxonomy" id="2599412"/>
    <lineage>
        <taxon>Bacteria</taxon>
        <taxon>Pseudomonadati</taxon>
        <taxon>Pseudomonadota</taxon>
        <taxon>Alphaproteobacteria</taxon>
        <taxon>Rhodobacterales</taxon>
        <taxon>Paracoccaceae</taxon>
        <taxon>Paracoccus</taxon>
    </lineage>
</organism>
<proteinExistence type="predicted"/>
<dbReference type="Pfam" id="PF13692">
    <property type="entry name" value="Glyco_trans_1_4"/>
    <property type="match status" value="1"/>
</dbReference>
<dbReference type="SUPFAM" id="SSF53756">
    <property type="entry name" value="UDP-Glycosyltransferase/glycogen phosphorylase"/>
    <property type="match status" value="1"/>
</dbReference>
<reference evidence="1 2" key="1">
    <citation type="submission" date="2019-08" db="EMBL/GenBank/DDBJ databases">
        <authorList>
            <person name="Ye J."/>
        </authorList>
    </citation>
    <scope>NUCLEOTIDE SEQUENCE [LARGE SCALE GENOMIC DNA]</scope>
    <source>
        <strain evidence="1 2">TK008</strain>
    </source>
</reference>
<evidence type="ECO:0000313" key="2">
    <source>
        <dbReference type="Proteomes" id="UP000321562"/>
    </source>
</evidence>
<dbReference type="AlphaFoldDB" id="A0A5C6RV78"/>
<dbReference type="GO" id="GO:0016740">
    <property type="term" value="F:transferase activity"/>
    <property type="evidence" value="ECO:0007669"/>
    <property type="project" value="UniProtKB-KW"/>
</dbReference>
<dbReference type="CDD" id="cd03811">
    <property type="entry name" value="GT4_GT28_WabH-like"/>
    <property type="match status" value="1"/>
</dbReference>
<keyword evidence="1" id="KW-0808">Transferase</keyword>
<dbReference type="PANTHER" id="PTHR12526">
    <property type="entry name" value="GLYCOSYLTRANSFERASE"/>
    <property type="match status" value="1"/>
</dbReference>
<accession>A0A5C6RV78</accession>
<dbReference type="Gene3D" id="3.40.50.2000">
    <property type="entry name" value="Glycogen Phosphorylase B"/>
    <property type="match status" value="2"/>
</dbReference>